<feature type="compositionally biased region" description="Polar residues" evidence="1">
    <location>
        <begin position="13"/>
        <end position="23"/>
    </location>
</feature>
<sequence length="70" mass="7901">MRLKSAMVKFEPNTESISTQHQRPVNKNQLGSCLTHSTADPKAHLNCCHVSCAKNSILKTQFTIKYHFIS</sequence>
<gene>
    <name evidence="2" type="ORF">EUGRSUZ_D02101</name>
</gene>
<dbReference type="EMBL" id="KK198756">
    <property type="protein sequence ID" value="KCW77813.1"/>
    <property type="molecule type" value="Genomic_DNA"/>
</dbReference>
<dbReference type="InParanoid" id="A0A059CH84"/>
<dbReference type="AlphaFoldDB" id="A0A059CH84"/>
<dbReference type="Gramene" id="KCW77813">
    <property type="protein sequence ID" value="KCW77813"/>
    <property type="gene ID" value="EUGRSUZ_D02101"/>
</dbReference>
<evidence type="ECO:0000256" key="1">
    <source>
        <dbReference type="SAM" id="MobiDB-lite"/>
    </source>
</evidence>
<proteinExistence type="predicted"/>
<feature type="region of interest" description="Disordered" evidence="1">
    <location>
        <begin position="1"/>
        <end position="23"/>
    </location>
</feature>
<accession>A0A059CH84</accession>
<name>A0A059CH84_EUCGR</name>
<evidence type="ECO:0000313" key="2">
    <source>
        <dbReference type="EMBL" id="KCW77813.1"/>
    </source>
</evidence>
<protein>
    <submittedName>
        <fullName evidence="2">Uncharacterized protein</fullName>
    </submittedName>
</protein>
<organism evidence="2">
    <name type="scientific">Eucalyptus grandis</name>
    <name type="common">Flooded gum</name>
    <dbReference type="NCBI Taxonomy" id="71139"/>
    <lineage>
        <taxon>Eukaryota</taxon>
        <taxon>Viridiplantae</taxon>
        <taxon>Streptophyta</taxon>
        <taxon>Embryophyta</taxon>
        <taxon>Tracheophyta</taxon>
        <taxon>Spermatophyta</taxon>
        <taxon>Magnoliopsida</taxon>
        <taxon>eudicotyledons</taxon>
        <taxon>Gunneridae</taxon>
        <taxon>Pentapetalae</taxon>
        <taxon>rosids</taxon>
        <taxon>malvids</taxon>
        <taxon>Myrtales</taxon>
        <taxon>Myrtaceae</taxon>
        <taxon>Myrtoideae</taxon>
        <taxon>Eucalypteae</taxon>
        <taxon>Eucalyptus</taxon>
    </lineage>
</organism>
<reference evidence="2" key="1">
    <citation type="submission" date="2013-07" db="EMBL/GenBank/DDBJ databases">
        <title>The genome of Eucalyptus grandis.</title>
        <authorList>
            <person name="Schmutz J."/>
            <person name="Hayes R."/>
            <person name="Myburg A."/>
            <person name="Tuskan G."/>
            <person name="Grattapaglia D."/>
            <person name="Rokhsar D.S."/>
        </authorList>
    </citation>
    <scope>NUCLEOTIDE SEQUENCE</scope>
    <source>
        <tissue evidence="2">Leaf extractions</tissue>
    </source>
</reference>